<proteinExistence type="inferred from homology"/>
<dbReference type="SMART" id="SM00239">
    <property type="entry name" value="C2"/>
    <property type="match status" value="1"/>
</dbReference>
<evidence type="ECO:0000256" key="4">
    <source>
        <dbReference type="ARBA" id="ARBA00022525"/>
    </source>
</evidence>
<evidence type="ECO:0000259" key="11">
    <source>
        <dbReference type="PROSITE" id="PS51412"/>
    </source>
</evidence>
<feature type="domain" description="C2" evidence="10">
    <location>
        <begin position="483"/>
        <end position="600"/>
    </location>
</feature>
<accession>A0A8V1AEI6</accession>
<evidence type="ECO:0000256" key="2">
    <source>
        <dbReference type="ARBA" id="ARBA00004613"/>
    </source>
</evidence>
<evidence type="ECO:0000256" key="3">
    <source>
        <dbReference type="ARBA" id="ARBA00009214"/>
    </source>
</evidence>
<feature type="region of interest" description="Disordered" evidence="9">
    <location>
        <begin position="635"/>
        <end position="741"/>
    </location>
</feature>
<keyword evidence="6" id="KW-0204">Cytolysis</keyword>
<dbReference type="PROSITE" id="PS51412">
    <property type="entry name" value="MACPF_2"/>
    <property type="match status" value="1"/>
</dbReference>
<dbReference type="GO" id="GO:0022829">
    <property type="term" value="F:wide pore channel activity"/>
    <property type="evidence" value="ECO:0000318"/>
    <property type="project" value="GO_Central"/>
</dbReference>
<dbReference type="GO" id="GO:0001771">
    <property type="term" value="P:immunological synapse formation"/>
    <property type="evidence" value="ECO:0000318"/>
    <property type="project" value="GO_Central"/>
</dbReference>
<dbReference type="InterPro" id="IPR020864">
    <property type="entry name" value="MACPF"/>
</dbReference>
<name>A0A8V1AEI6_CHICK</name>
<evidence type="ECO:0000256" key="8">
    <source>
        <dbReference type="ARBA" id="ARBA00023157"/>
    </source>
</evidence>
<dbReference type="Pfam" id="PF00168">
    <property type="entry name" value="C2"/>
    <property type="match status" value="1"/>
</dbReference>
<dbReference type="GO" id="GO:0001913">
    <property type="term" value="P:T cell mediated cytotoxicity"/>
    <property type="evidence" value="ECO:0000318"/>
    <property type="project" value="GO_Central"/>
</dbReference>
<dbReference type="OrthoDB" id="1366754at2759"/>
<dbReference type="PANTHER" id="PTHR46096">
    <property type="entry name" value="PERFORIN-1"/>
    <property type="match status" value="1"/>
</dbReference>
<feature type="domain" description="MACPF" evidence="11">
    <location>
        <begin position="124"/>
        <end position="464"/>
    </location>
</feature>
<keyword evidence="5" id="KW-0732">Signal</keyword>
<comment type="similarity">
    <text evidence="3">Belongs to the complement C6/C7/C8/C9 family.</text>
</comment>
<evidence type="ECO:0000256" key="5">
    <source>
        <dbReference type="ARBA" id="ARBA00022729"/>
    </source>
</evidence>
<reference evidence="12" key="2">
    <citation type="submission" date="2025-08" db="UniProtKB">
        <authorList>
            <consortium name="Ensembl"/>
        </authorList>
    </citation>
    <scope>IDENTIFICATION</scope>
    <source>
        <strain evidence="12">broiler</strain>
    </source>
</reference>
<dbReference type="Ensembl" id="ENSGALT00010067903.1">
    <property type="protein sequence ID" value="ENSGALP00010041646.1"/>
    <property type="gene ID" value="ENSGALG00010028016.1"/>
</dbReference>
<dbReference type="AlphaFoldDB" id="A0A8V1AEI6"/>
<dbReference type="InterPro" id="IPR035892">
    <property type="entry name" value="C2_domain_sf"/>
</dbReference>
<keyword evidence="4" id="KW-0964">Secreted</keyword>
<evidence type="ECO:0000256" key="1">
    <source>
        <dbReference type="ARBA" id="ARBA00004370"/>
    </source>
</evidence>
<keyword evidence="7" id="KW-0472">Membrane</keyword>
<dbReference type="GeneTree" id="ENSGT00530000063725"/>
<dbReference type="InterPro" id="IPR037300">
    <property type="entry name" value="Perforin-1_C2"/>
</dbReference>
<evidence type="ECO:0000313" key="12">
    <source>
        <dbReference type="Ensembl" id="ENSGALP00010041646.1"/>
    </source>
</evidence>
<dbReference type="GO" id="GO:0005509">
    <property type="term" value="F:calcium ion binding"/>
    <property type="evidence" value="ECO:0007669"/>
    <property type="project" value="InterPro"/>
</dbReference>
<evidence type="ECO:0000259" key="10">
    <source>
        <dbReference type="PROSITE" id="PS50004"/>
    </source>
</evidence>
<dbReference type="Proteomes" id="UP000000539">
    <property type="component" value="Chromosome 17"/>
</dbReference>
<organism evidence="12 13">
    <name type="scientific">Gallus gallus</name>
    <name type="common">Chicken</name>
    <dbReference type="NCBI Taxonomy" id="9031"/>
    <lineage>
        <taxon>Eukaryota</taxon>
        <taxon>Metazoa</taxon>
        <taxon>Chordata</taxon>
        <taxon>Craniata</taxon>
        <taxon>Vertebrata</taxon>
        <taxon>Euteleostomi</taxon>
        <taxon>Archelosauria</taxon>
        <taxon>Archosauria</taxon>
        <taxon>Dinosauria</taxon>
        <taxon>Saurischia</taxon>
        <taxon>Theropoda</taxon>
        <taxon>Coelurosauria</taxon>
        <taxon>Aves</taxon>
        <taxon>Neognathae</taxon>
        <taxon>Galloanserae</taxon>
        <taxon>Galliformes</taxon>
        <taxon>Phasianidae</taxon>
        <taxon>Phasianinae</taxon>
        <taxon>Gallus</taxon>
    </lineage>
</organism>
<dbReference type="SMART" id="SM00457">
    <property type="entry name" value="MACPF"/>
    <property type="match status" value="1"/>
</dbReference>
<feature type="compositionally biased region" description="Low complexity" evidence="9">
    <location>
        <begin position="731"/>
        <end position="741"/>
    </location>
</feature>
<dbReference type="PANTHER" id="PTHR46096:SF3">
    <property type="entry name" value="PERFORIN-1"/>
    <property type="match status" value="1"/>
</dbReference>
<dbReference type="GO" id="GO:0051607">
    <property type="term" value="P:defense response to virus"/>
    <property type="evidence" value="ECO:0000318"/>
    <property type="project" value="GO_Central"/>
</dbReference>
<sequence length="741" mass="81786">MSHVPVSPYLHVPICPRHLVTMSLCPAVPMSPCPHLLVIVPMFPYTYPHIPKSLCPHIPMPPPFPYPCVPTSSTSLTLSMPTPTWPHHIFIPLQPITMKTTSHCLAFSILLLFHHLPTICPQCHRAVGKSCQVPPVPGTDIVGSGLDVTTMSLTEGQVLAITKPTSRHCVVCVDRLHEGRSLLLYNGISKWRAGSKCRKRSSLATGRKSMKTLVSQTEKMAQNWKVGLRVALHPGMGVALAVAGSHSRVAEFGMQKEQEDRYSFASTELHCVHYWISASHKPRPSSHFLHAVRSLPPHYTPTTAPDYADLLAAYGTHYIHSAQLGGLLRSITAIRSCRAAMMGAGTQEVADCLSAEMTANMKSAAFSAMSSACRKAKSKNSAHSAFHQLFDERMVEVEGGEQHGDLLYGPPENYAKWLSSLQRLPGLVASIVRPLHTLLPPQDPRQAALKAAVSHYIAWRALRVNCSQQCAGHSAVGLCQCGCAANNAVSADCCSKHRGMAQVTVTVLEGSGWRGDFFTPTDAYVLLYFNGQRVRTATVWNNNRPRWGARFDFGWVMLHPHQKMKVEVWDQDNGWNDDRLGVCELPVQATGRQQRNVVCFPGGGHLKLSYSAMCGPSLGGSECSEYIPQPPKGQGGLYRLSQWPPKSGDVGPVAWPQHKEGEEEEQEEEEEEEEEEEQDNFWEVLGVSEDNRTMVEDEDHQDPSSDLQNPSFNPQNLSVDLKKDPDPRIPFPRYRAAPPAP</sequence>
<reference evidence="12" key="1">
    <citation type="submission" date="2020-11" db="EMBL/GenBank/DDBJ databases">
        <title>Gallus gallus (Chicken) genome, bGalGal1, GRCg7b, maternal haplotype autosomes + Z &amp; W.</title>
        <authorList>
            <person name="Warren W."/>
            <person name="Formenti G."/>
            <person name="Fedrigo O."/>
            <person name="Haase B."/>
            <person name="Mountcastle J."/>
            <person name="Balacco J."/>
            <person name="Tracey A."/>
            <person name="Schneider V."/>
            <person name="Okimoto R."/>
            <person name="Cheng H."/>
            <person name="Hawken R."/>
            <person name="Howe K."/>
            <person name="Jarvis E.D."/>
        </authorList>
    </citation>
    <scope>NUCLEOTIDE SEQUENCE [LARGE SCALE GENOMIC DNA]</scope>
    <source>
        <strain evidence="12">Broiler</strain>
    </source>
</reference>
<comment type="subcellular location">
    <subcellularLocation>
        <location evidence="1">Membrane</location>
    </subcellularLocation>
    <subcellularLocation>
        <location evidence="2">Secreted</location>
    </subcellularLocation>
</comment>
<dbReference type="InterPro" id="IPR052784">
    <property type="entry name" value="Perforin-1_pore-forming"/>
</dbReference>
<dbReference type="InterPro" id="IPR020863">
    <property type="entry name" value="MACPF_CS"/>
</dbReference>
<gene>
    <name evidence="12" type="primary">PRF1</name>
</gene>
<dbReference type="SUPFAM" id="SSF49562">
    <property type="entry name" value="C2 domain (Calcium/lipid-binding domain, CaLB)"/>
    <property type="match status" value="1"/>
</dbReference>
<reference evidence="12" key="3">
    <citation type="submission" date="2025-09" db="UniProtKB">
        <authorList>
            <consortium name="Ensembl"/>
        </authorList>
    </citation>
    <scope>IDENTIFICATION</scope>
    <source>
        <strain evidence="12">broiler</strain>
    </source>
</reference>
<dbReference type="Gene3D" id="2.60.40.150">
    <property type="entry name" value="C2 domain"/>
    <property type="match status" value="1"/>
</dbReference>
<evidence type="ECO:0000256" key="9">
    <source>
        <dbReference type="SAM" id="MobiDB-lite"/>
    </source>
</evidence>
<dbReference type="CDD" id="cd04032">
    <property type="entry name" value="C2_Perforin"/>
    <property type="match status" value="1"/>
</dbReference>
<dbReference type="GO" id="GO:0005576">
    <property type="term" value="C:extracellular region"/>
    <property type="evidence" value="ECO:0007669"/>
    <property type="project" value="UniProtKB-SubCell"/>
</dbReference>
<dbReference type="Pfam" id="PF01823">
    <property type="entry name" value="MACPF"/>
    <property type="match status" value="1"/>
</dbReference>
<dbReference type="PROSITE" id="PS50004">
    <property type="entry name" value="C2"/>
    <property type="match status" value="1"/>
</dbReference>
<keyword evidence="13" id="KW-1185">Reference proteome</keyword>
<dbReference type="InterPro" id="IPR000008">
    <property type="entry name" value="C2_dom"/>
</dbReference>
<feature type="compositionally biased region" description="Polar residues" evidence="9">
    <location>
        <begin position="704"/>
        <end position="718"/>
    </location>
</feature>
<dbReference type="GO" id="GO:0031640">
    <property type="term" value="P:killing of cells of another organism"/>
    <property type="evidence" value="ECO:0007669"/>
    <property type="project" value="UniProtKB-KW"/>
</dbReference>
<dbReference type="GO" id="GO:0002357">
    <property type="term" value="P:defense response to tumor cell"/>
    <property type="evidence" value="ECO:0000318"/>
    <property type="project" value="GO_Central"/>
</dbReference>
<evidence type="ECO:0000256" key="7">
    <source>
        <dbReference type="ARBA" id="ARBA00023136"/>
    </source>
</evidence>
<keyword evidence="8" id="KW-1015">Disulfide bond</keyword>
<dbReference type="GO" id="GO:0016020">
    <property type="term" value="C:membrane"/>
    <property type="evidence" value="ECO:0000318"/>
    <property type="project" value="GO_Central"/>
</dbReference>
<protein>
    <submittedName>
        <fullName evidence="12">Perforin 1</fullName>
    </submittedName>
</protein>
<feature type="compositionally biased region" description="Acidic residues" evidence="9">
    <location>
        <begin position="662"/>
        <end position="680"/>
    </location>
</feature>
<dbReference type="PROSITE" id="PS00279">
    <property type="entry name" value="MACPF_1"/>
    <property type="match status" value="1"/>
</dbReference>
<evidence type="ECO:0000313" key="13">
    <source>
        <dbReference type="Proteomes" id="UP000000539"/>
    </source>
</evidence>
<dbReference type="GO" id="GO:0140911">
    <property type="term" value="F:pore-forming activity"/>
    <property type="evidence" value="ECO:0007669"/>
    <property type="project" value="InterPro"/>
</dbReference>
<evidence type="ECO:0000256" key="6">
    <source>
        <dbReference type="ARBA" id="ARBA00022852"/>
    </source>
</evidence>